<dbReference type="InterPro" id="IPR045881">
    <property type="entry name" value="MNM1-like"/>
</dbReference>
<evidence type="ECO:0000313" key="2">
    <source>
        <dbReference type="EMBL" id="EXB50296.1"/>
    </source>
</evidence>
<feature type="region of interest" description="Disordered" evidence="1">
    <location>
        <begin position="136"/>
        <end position="172"/>
    </location>
</feature>
<dbReference type="KEGG" id="mnt:21400817"/>
<proteinExistence type="predicted"/>
<reference evidence="3" key="1">
    <citation type="submission" date="2013-01" db="EMBL/GenBank/DDBJ databases">
        <title>Draft Genome Sequence of a Mulberry Tree, Morus notabilis C.K. Schneid.</title>
        <authorList>
            <person name="He N."/>
            <person name="Zhao S."/>
        </authorList>
    </citation>
    <scope>NUCLEOTIDE SEQUENCE</scope>
</reference>
<dbReference type="PANTHER" id="PTHR34682:SF1">
    <property type="entry name" value="PROTEIN METABOLIC NETWORK MODULATOR 1"/>
    <property type="match status" value="1"/>
</dbReference>
<evidence type="ECO:0000256" key="1">
    <source>
        <dbReference type="SAM" id="MobiDB-lite"/>
    </source>
</evidence>
<accession>W9QQE9</accession>
<feature type="compositionally biased region" description="Basic residues" evidence="1">
    <location>
        <begin position="19"/>
        <end position="29"/>
    </location>
</feature>
<feature type="compositionally biased region" description="Polar residues" evidence="1">
    <location>
        <begin position="1"/>
        <end position="16"/>
    </location>
</feature>
<keyword evidence="3" id="KW-1185">Reference proteome</keyword>
<dbReference type="AlphaFoldDB" id="W9QQE9"/>
<dbReference type="PANTHER" id="PTHR34682">
    <property type="entry name" value="AT HOOK MOTIF-CONTAINING PROTEIN"/>
    <property type="match status" value="1"/>
</dbReference>
<evidence type="ECO:0000313" key="3">
    <source>
        <dbReference type="Proteomes" id="UP000030645"/>
    </source>
</evidence>
<evidence type="ECO:0008006" key="4">
    <source>
        <dbReference type="Google" id="ProtNLM"/>
    </source>
</evidence>
<dbReference type="OrthoDB" id="1910926at2759"/>
<feature type="region of interest" description="Disordered" evidence="1">
    <location>
        <begin position="1"/>
        <end position="31"/>
    </location>
</feature>
<dbReference type="Proteomes" id="UP000030645">
    <property type="component" value="Unassembled WGS sequence"/>
</dbReference>
<dbReference type="eggNOG" id="KOG1347">
    <property type="taxonomic scope" value="Eukaryota"/>
</dbReference>
<sequence>MNQSTQGNNPDASSNIPEKRKRGRPRKYPKINIEDNARIPKIQRIENVGGPPGFGGVNGNQPGPAAVSVDATNSMVGKTVSGVIEAVFDAGYLLCVRVANSDITLRGVVFRPGRFIPVSPENDVAPNLQMIRRTEIPLPPEHHNPRPRERKEQQAYSHRDGAHSFSESPVANQVPRVASYQANNVAPKGKLVPSVAVQTAHPNPVVPRGNLVPVVLEPAKVSNGLPHASEPIPLATQAPPHVAASKVKQVQETANPSNGLNPNTQVPTFGSEAVLSQLQANHQVVSEITQNENGPCNQPSTETLLAAEAKSMKLPDMPIEKLVTEVVKRVDVPSELAETQFELGGKTSVKDKKGTNNADQALAIEPLQAVQFDENNSPASAPKSIENDKTSKMSQLLEVK</sequence>
<organism evidence="2 3">
    <name type="scientific">Morus notabilis</name>
    <dbReference type="NCBI Taxonomy" id="981085"/>
    <lineage>
        <taxon>Eukaryota</taxon>
        <taxon>Viridiplantae</taxon>
        <taxon>Streptophyta</taxon>
        <taxon>Embryophyta</taxon>
        <taxon>Tracheophyta</taxon>
        <taxon>Spermatophyta</taxon>
        <taxon>Magnoliopsida</taxon>
        <taxon>eudicotyledons</taxon>
        <taxon>Gunneridae</taxon>
        <taxon>Pentapetalae</taxon>
        <taxon>rosids</taxon>
        <taxon>fabids</taxon>
        <taxon>Rosales</taxon>
        <taxon>Moraceae</taxon>
        <taxon>Moreae</taxon>
        <taxon>Morus</taxon>
    </lineage>
</organism>
<feature type="region of interest" description="Disordered" evidence="1">
    <location>
        <begin position="368"/>
        <end position="400"/>
    </location>
</feature>
<protein>
    <recommendedName>
        <fullName evidence="4">AT hook motif-containing protein</fullName>
    </recommendedName>
</protein>
<gene>
    <name evidence="2" type="ORF">L484_017834</name>
</gene>
<dbReference type="STRING" id="981085.W9QQE9"/>
<name>W9QQE9_9ROSA</name>
<feature type="compositionally biased region" description="Basic and acidic residues" evidence="1">
    <location>
        <begin position="136"/>
        <end position="162"/>
    </location>
</feature>
<dbReference type="EMBL" id="KE343994">
    <property type="protein sequence ID" value="EXB50296.1"/>
    <property type="molecule type" value="Genomic_DNA"/>
</dbReference>